<dbReference type="InterPro" id="IPR045175">
    <property type="entry name" value="M28_fam"/>
</dbReference>
<keyword evidence="7 14" id="KW-0645">Protease</keyword>
<keyword evidence="6" id="KW-0964">Secreted</keyword>
<evidence type="ECO:0000256" key="11">
    <source>
        <dbReference type="ARBA" id="ARBA00022833"/>
    </source>
</evidence>
<evidence type="ECO:0000256" key="5">
    <source>
        <dbReference type="ARBA" id="ARBA00022438"/>
    </source>
</evidence>
<dbReference type="PANTHER" id="PTHR12147">
    <property type="entry name" value="METALLOPEPTIDASE M28 FAMILY MEMBER"/>
    <property type="match status" value="1"/>
</dbReference>
<dbReference type="Pfam" id="PF02225">
    <property type="entry name" value="PA"/>
    <property type="match status" value="1"/>
</dbReference>
<comment type="caution">
    <text evidence="17">The sequence shown here is derived from an EMBL/GenBank/DDBJ whole genome shotgun (WGS) entry which is preliminary data.</text>
</comment>
<dbReference type="SUPFAM" id="SSF53187">
    <property type="entry name" value="Zn-dependent exopeptidases"/>
    <property type="match status" value="1"/>
</dbReference>
<keyword evidence="13" id="KW-0325">Glycoprotein</keyword>
<sequence length="404" mass="43592">MGYYNVYKQRQAYTWARTYHNLVIDGVQKYARSLMYSPDGNVTAELVLVSNFGCSASDYPPEVAGSIGLVKRGNCSFAEKAVLAASAHAAAAIVYNNVDGPVSGTLGSPAKERGPYVPIVGISLADGAELASQIGKSRLTAQIYLSTQAENRSTYNVVAQTKQGDPNNVVAIGGHTDSTEDGPGINDNGSGTISNLVIAKALTHFQLTNAVRFLFWTAEEPGLLGSEYYISQLNVTELAKIRVYLNFDMIASPNYGFFILDGDGSSYDVAGPSGSTEIEQLFEDRFESLHLPYDSTPFDNRSDYAAFFKSGIPVGGLFTGAEKIKTNKDAELFGGRAGFPYDPNYHSTNDNTTNLSPYAFLTCSKAAAFAIGTYAKSLDSIPPRNHTVFKMPLVTNRYGHLSLE</sequence>
<dbReference type="InterPro" id="IPR007484">
    <property type="entry name" value="Peptidase_M28"/>
</dbReference>
<evidence type="ECO:0000259" key="16">
    <source>
        <dbReference type="Pfam" id="PF04389"/>
    </source>
</evidence>
<comment type="subcellular location">
    <subcellularLocation>
        <location evidence="2">Secreted</location>
    </subcellularLocation>
</comment>
<evidence type="ECO:0000256" key="12">
    <source>
        <dbReference type="ARBA" id="ARBA00023049"/>
    </source>
</evidence>
<dbReference type="GO" id="GO:0008235">
    <property type="term" value="F:metalloexopeptidase activity"/>
    <property type="evidence" value="ECO:0007669"/>
    <property type="project" value="InterPro"/>
</dbReference>
<evidence type="ECO:0000256" key="6">
    <source>
        <dbReference type="ARBA" id="ARBA00022525"/>
    </source>
</evidence>
<keyword evidence="8 14" id="KW-0479">Metal-binding</keyword>
<dbReference type="InterPro" id="IPR003137">
    <property type="entry name" value="PA_domain"/>
</dbReference>
<evidence type="ECO:0000256" key="4">
    <source>
        <dbReference type="ARBA" id="ARBA00011245"/>
    </source>
</evidence>
<evidence type="ECO:0000256" key="9">
    <source>
        <dbReference type="ARBA" id="ARBA00022729"/>
    </source>
</evidence>
<dbReference type="Proteomes" id="UP000319663">
    <property type="component" value="Unassembled WGS sequence"/>
</dbReference>
<dbReference type="InterPro" id="IPR046450">
    <property type="entry name" value="PA_dom_sf"/>
</dbReference>
<dbReference type="FunFam" id="3.40.630.10:FF:000054">
    <property type="entry name" value="Peptide hydrolase"/>
    <property type="match status" value="1"/>
</dbReference>
<evidence type="ECO:0000256" key="7">
    <source>
        <dbReference type="ARBA" id="ARBA00022670"/>
    </source>
</evidence>
<feature type="domain" description="Peptidase M28" evidence="16">
    <location>
        <begin position="156"/>
        <end position="368"/>
    </location>
</feature>
<evidence type="ECO:0000256" key="8">
    <source>
        <dbReference type="ARBA" id="ARBA00022723"/>
    </source>
</evidence>
<name>A0A507QL91_MONPU</name>
<dbReference type="EC" id="3.4.-.-" evidence="14"/>
<dbReference type="InterPro" id="IPR041756">
    <property type="entry name" value="M28_SGAP-like"/>
</dbReference>
<dbReference type="EMBL" id="VIFY01000160">
    <property type="protein sequence ID" value="TQB69319.1"/>
    <property type="molecule type" value="Genomic_DNA"/>
</dbReference>
<feature type="domain" description="PA" evidence="15">
    <location>
        <begin position="42"/>
        <end position="130"/>
    </location>
</feature>
<dbReference type="SUPFAM" id="SSF52025">
    <property type="entry name" value="PA domain"/>
    <property type="match status" value="1"/>
</dbReference>
<dbReference type="STRING" id="5098.A0A507QL91"/>
<proteinExistence type="inferred from homology"/>
<dbReference type="Pfam" id="PF04389">
    <property type="entry name" value="Peptidase_M28"/>
    <property type="match status" value="1"/>
</dbReference>
<keyword evidence="12" id="KW-0482">Metalloprotease</keyword>
<evidence type="ECO:0000313" key="17">
    <source>
        <dbReference type="EMBL" id="TQB69319.1"/>
    </source>
</evidence>
<protein>
    <recommendedName>
        <fullName evidence="14">Peptide hydrolase</fullName>
        <ecNumber evidence="14">3.4.-.-</ecNumber>
    </recommendedName>
</protein>
<keyword evidence="9" id="KW-0732">Signal</keyword>
<dbReference type="GO" id="GO:0005576">
    <property type="term" value="C:extracellular region"/>
    <property type="evidence" value="ECO:0007669"/>
    <property type="project" value="UniProtKB-SubCell"/>
</dbReference>
<evidence type="ECO:0000256" key="13">
    <source>
        <dbReference type="ARBA" id="ARBA00023180"/>
    </source>
</evidence>
<dbReference type="CDD" id="cd03876">
    <property type="entry name" value="M28_SGAP_like"/>
    <property type="match status" value="1"/>
</dbReference>
<dbReference type="AlphaFoldDB" id="A0A507QL91"/>
<keyword evidence="11 14" id="KW-0862">Zinc</keyword>
<evidence type="ECO:0000256" key="1">
    <source>
        <dbReference type="ARBA" id="ARBA00001947"/>
    </source>
</evidence>
<keyword evidence="10 14" id="KW-0378">Hydrolase</keyword>
<comment type="subunit">
    <text evidence="4">Monomer.</text>
</comment>
<keyword evidence="18" id="KW-1185">Reference proteome</keyword>
<reference evidence="17 18" key="1">
    <citation type="submission" date="2019-06" db="EMBL/GenBank/DDBJ databases">
        <title>Wine fermentation using esterase from Monascus purpureus.</title>
        <authorList>
            <person name="Geng C."/>
            <person name="Zhang Y."/>
        </authorList>
    </citation>
    <scope>NUCLEOTIDE SEQUENCE [LARGE SCALE GENOMIC DNA]</scope>
    <source>
        <strain evidence="17">HQ1</strain>
    </source>
</reference>
<comment type="similarity">
    <text evidence="3">Belongs to the peptidase M28 family. M28A subfamily.</text>
</comment>
<evidence type="ECO:0000259" key="15">
    <source>
        <dbReference type="Pfam" id="PF02225"/>
    </source>
</evidence>
<gene>
    <name evidence="17" type="primary">LAP2_1</name>
    <name evidence="17" type="ORF">MPDQ_002081</name>
</gene>
<comment type="cofactor">
    <cofactor evidence="1">
        <name>Zn(2+)</name>
        <dbReference type="ChEBI" id="CHEBI:29105"/>
    </cofactor>
</comment>
<dbReference type="PANTHER" id="PTHR12147:SF57">
    <property type="entry name" value="PEPTIDE HYDROLASE"/>
    <property type="match status" value="1"/>
</dbReference>
<keyword evidence="5 17" id="KW-0031">Aminopeptidase</keyword>
<dbReference type="GO" id="GO:0006508">
    <property type="term" value="P:proteolysis"/>
    <property type="evidence" value="ECO:0007669"/>
    <property type="project" value="UniProtKB-KW"/>
</dbReference>
<organism evidence="17 18">
    <name type="scientific">Monascus purpureus</name>
    <name type="common">Red mold</name>
    <name type="synonym">Monascus anka</name>
    <dbReference type="NCBI Taxonomy" id="5098"/>
    <lineage>
        <taxon>Eukaryota</taxon>
        <taxon>Fungi</taxon>
        <taxon>Dikarya</taxon>
        <taxon>Ascomycota</taxon>
        <taxon>Pezizomycotina</taxon>
        <taxon>Eurotiomycetes</taxon>
        <taxon>Eurotiomycetidae</taxon>
        <taxon>Eurotiales</taxon>
        <taxon>Aspergillaceae</taxon>
        <taxon>Monascus</taxon>
    </lineage>
</organism>
<dbReference type="GO" id="GO:0004177">
    <property type="term" value="F:aminopeptidase activity"/>
    <property type="evidence" value="ECO:0007669"/>
    <property type="project" value="UniProtKB-KW"/>
</dbReference>
<evidence type="ECO:0000256" key="3">
    <source>
        <dbReference type="ARBA" id="ARBA00005957"/>
    </source>
</evidence>
<evidence type="ECO:0000256" key="10">
    <source>
        <dbReference type="ARBA" id="ARBA00022801"/>
    </source>
</evidence>
<accession>A0A507QL91</accession>
<evidence type="ECO:0000256" key="14">
    <source>
        <dbReference type="RuleBase" id="RU361240"/>
    </source>
</evidence>
<evidence type="ECO:0000313" key="18">
    <source>
        <dbReference type="Proteomes" id="UP000319663"/>
    </source>
</evidence>
<dbReference type="Gene3D" id="3.50.30.30">
    <property type="match status" value="1"/>
</dbReference>
<dbReference type="Gene3D" id="3.40.630.10">
    <property type="entry name" value="Zn peptidases"/>
    <property type="match status" value="1"/>
</dbReference>
<evidence type="ECO:0000256" key="2">
    <source>
        <dbReference type="ARBA" id="ARBA00004613"/>
    </source>
</evidence>
<dbReference type="GO" id="GO:0046872">
    <property type="term" value="F:metal ion binding"/>
    <property type="evidence" value="ECO:0007669"/>
    <property type="project" value="UniProtKB-KW"/>
</dbReference>